<keyword evidence="1" id="KW-0472">Membrane</keyword>
<accession>A0A914GRT5</accession>
<keyword evidence="1" id="KW-0812">Transmembrane</keyword>
<proteinExistence type="predicted"/>
<keyword evidence="2" id="KW-1185">Reference proteome</keyword>
<sequence>MIRPKTISTNAAAKLCFGCQNSRNFLKDLRRRKYSCCGDEKDMTWNCRANVKFIVVSCKKSGECRYVRINSSWSLQQISENIFDDGSYEPWTEVSNLHWGLFVYLKAAFLVFLISLLNSWTGVIYVIPPVIYLALNKTIREDCRMLYMKAFKRHRISYIDGITVYQRPIATVPNRNSVAAAPF</sequence>
<evidence type="ECO:0000313" key="2">
    <source>
        <dbReference type="Proteomes" id="UP000887572"/>
    </source>
</evidence>
<dbReference type="AlphaFoldDB" id="A0A914GRT5"/>
<organism evidence="2 3">
    <name type="scientific">Globodera rostochiensis</name>
    <name type="common">Golden nematode worm</name>
    <name type="synonym">Heterodera rostochiensis</name>
    <dbReference type="NCBI Taxonomy" id="31243"/>
    <lineage>
        <taxon>Eukaryota</taxon>
        <taxon>Metazoa</taxon>
        <taxon>Ecdysozoa</taxon>
        <taxon>Nematoda</taxon>
        <taxon>Chromadorea</taxon>
        <taxon>Rhabditida</taxon>
        <taxon>Tylenchina</taxon>
        <taxon>Tylenchomorpha</taxon>
        <taxon>Tylenchoidea</taxon>
        <taxon>Heteroderidae</taxon>
        <taxon>Heteroderinae</taxon>
        <taxon>Globodera</taxon>
    </lineage>
</organism>
<evidence type="ECO:0000313" key="3">
    <source>
        <dbReference type="WBParaSite" id="Gr19_v10_g10164.t1"/>
    </source>
</evidence>
<keyword evidence="1" id="KW-1133">Transmembrane helix</keyword>
<evidence type="ECO:0000256" key="1">
    <source>
        <dbReference type="SAM" id="Phobius"/>
    </source>
</evidence>
<name>A0A914GRT5_GLORO</name>
<dbReference type="WBParaSite" id="Gr19_v10_g10164.t1">
    <property type="protein sequence ID" value="Gr19_v10_g10164.t1"/>
    <property type="gene ID" value="Gr19_v10_g10164"/>
</dbReference>
<reference evidence="3" key="1">
    <citation type="submission" date="2022-11" db="UniProtKB">
        <authorList>
            <consortium name="WormBaseParasite"/>
        </authorList>
    </citation>
    <scope>IDENTIFICATION</scope>
</reference>
<feature type="transmembrane region" description="Helical" evidence="1">
    <location>
        <begin position="107"/>
        <end position="135"/>
    </location>
</feature>
<protein>
    <submittedName>
        <fullName evidence="3">Uncharacterized protein</fullName>
    </submittedName>
</protein>
<dbReference type="Proteomes" id="UP000887572">
    <property type="component" value="Unplaced"/>
</dbReference>